<evidence type="ECO:0000256" key="4">
    <source>
        <dbReference type="ARBA" id="ARBA00022827"/>
    </source>
</evidence>
<organism evidence="8 9">
    <name type="scientific">Calidifontibacter indicus</name>
    <dbReference type="NCBI Taxonomy" id="419650"/>
    <lineage>
        <taxon>Bacteria</taxon>
        <taxon>Bacillati</taxon>
        <taxon>Actinomycetota</taxon>
        <taxon>Actinomycetes</taxon>
        <taxon>Micrococcales</taxon>
        <taxon>Dermacoccaceae</taxon>
        <taxon>Calidifontibacter</taxon>
    </lineage>
</organism>
<keyword evidence="4" id="KW-0274">FAD</keyword>
<accession>A0A3D9UIZ3</accession>
<dbReference type="InterPro" id="IPR051820">
    <property type="entry name" value="FAD-binding_MO"/>
</dbReference>
<keyword evidence="5" id="KW-0521">NADP</keyword>
<dbReference type="GO" id="GO:0004497">
    <property type="term" value="F:monooxygenase activity"/>
    <property type="evidence" value="ECO:0007669"/>
    <property type="project" value="UniProtKB-KW"/>
</dbReference>
<evidence type="ECO:0000256" key="3">
    <source>
        <dbReference type="ARBA" id="ARBA00022630"/>
    </source>
</evidence>
<dbReference type="RefSeq" id="WP_115921402.1">
    <property type="nucleotide sequence ID" value="NZ_QTUA01000001.1"/>
</dbReference>
<dbReference type="Pfam" id="PF13738">
    <property type="entry name" value="Pyr_redox_3"/>
    <property type="match status" value="1"/>
</dbReference>
<dbReference type="OrthoDB" id="5168853at2"/>
<evidence type="ECO:0000256" key="1">
    <source>
        <dbReference type="ARBA" id="ARBA00001974"/>
    </source>
</evidence>
<comment type="similarity">
    <text evidence="2">Belongs to the FAD-binding monooxygenase family.</text>
</comment>
<dbReference type="PANTHER" id="PTHR43872:SF1">
    <property type="entry name" value="MONOOXYGENASE, PUTATIVE (AFU_ORTHOLOGUE AFUA_8G02570)-RELATED"/>
    <property type="match status" value="1"/>
</dbReference>
<evidence type="ECO:0000256" key="5">
    <source>
        <dbReference type="ARBA" id="ARBA00022857"/>
    </source>
</evidence>
<dbReference type="FunFam" id="3.50.50.60:FF:000228">
    <property type="entry name" value="FAD-containing monooxygenase EthA"/>
    <property type="match status" value="1"/>
</dbReference>
<reference evidence="8 9" key="1">
    <citation type="submission" date="2018-08" db="EMBL/GenBank/DDBJ databases">
        <title>Sequencing the genomes of 1000 actinobacteria strains.</title>
        <authorList>
            <person name="Klenk H.-P."/>
        </authorList>
    </citation>
    <scope>NUCLEOTIDE SEQUENCE [LARGE SCALE GENOMIC DNA]</scope>
    <source>
        <strain evidence="8 9">DSM 22967</strain>
    </source>
</reference>
<protein>
    <submittedName>
        <fullName evidence="8">Cation diffusion facilitator CzcD-associated flavoprotein CzcO</fullName>
    </submittedName>
</protein>
<evidence type="ECO:0000256" key="6">
    <source>
        <dbReference type="ARBA" id="ARBA00023002"/>
    </source>
</evidence>
<sequence>MPLAAELKDRYDVVVVGAGLSGIDAGYRLQTMCPDKDYVILEGREQIGGTWSLFKYPGVRSDSDMFTLGLPFEPWTGEKSIADGADIRDYLERTAAKHGIGERITYRTKVTAASWDSSSAEWTLTLSTAEGERTVRAGFIYLCSGYYDYDQGYTPDFAGRDDFRGQVIHPQFWPDDFDAAGKKVVVIGSGATAVTLVPALAERGAQVTMLQRTPSYVLGLPNHDPFAAFLRRTVSPDKAYTAIRMKNAVQAQALYQASRRAPKTVGNMLRKGVLSQVRGSSVTEKDFTPPYGPWDQRLCVVPDGDLFKTLRDGSARVVTDTVDAFVPEGIRTGSGEVIEADAIVTATGLRMLAGGGIDLTVDGAKVEFGTRYVYRGLMMNGVPNAAMCVGYTNASWTLRADLSSQYVCTFLNHLQAQGYAFGYPHVADPMAARPALDLNSGYVLRGMTDFPKQGDRAPWFLHQNYLRDRRDTKRADLTKDMVFVRPGQAHDIEEIAAPAVV</sequence>
<evidence type="ECO:0000313" key="9">
    <source>
        <dbReference type="Proteomes" id="UP000256253"/>
    </source>
</evidence>
<dbReference type="Proteomes" id="UP000256253">
    <property type="component" value="Unassembled WGS sequence"/>
</dbReference>
<keyword evidence="3" id="KW-0285">Flavoprotein</keyword>
<keyword evidence="9" id="KW-1185">Reference proteome</keyword>
<dbReference type="PANTHER" id="PTHR43872">
    <property type="entry name" value="MONOOXYGENASE, PUTATIVE (AFU_ORTHOLOGUE AFUA_8G02570)-RELATED"/>
    <property type="match status" value="1"/>
</dbReference>
<keyword evidence="7" id="KW-0503">Monooxygenase</keyword>
<dbReference type="Gene3D" id="3.50.50.60">
    <property type="entry name" value="FAD/NAD(P)-binding domain"/>
    <property type="match status" value="3"/>
</dbReference>
<proteinExistence type="inferred from homology"/>
<evidence type="ECO:0000256" key="2">
    <source>
        <dbReference type="ARBA" id="ARBA00010139"/>
    </source>
</evidence>
<dbReference type="InterPro" id="IPR036188">
    <property type="entry name" value="FAD/NAD-bd_sf"/>
</dbReference>
<dbReference type="SUPFAM" id="SSF51905">
    <property type="entry name" value="FAD/NAD(P)-binding domain"/>
    <property type="match status" value="1"/>
</dbReference>
<dbReference type="EMBL" id="QTUA01000001">
    <property type="protein sequence ID" value="REF29267.1"/>
    <property type="molecule type" value="Genomic_DNA"/>
</dbReference>
<gene>
    <name evidence="8" type="ORF">DFJ65_0201</name>
</gene>
<dbReference type="PRINTS" id="PR00411">
    <property type="entry name" value="PNDRDTASEI"/>
</dbReference>
<name>A0A3D9UIZ3_9MICO</name>
<evidence type="ECO:0000256" key="7">
    <source>
        <dbReference type="ARBA" id="ARBA00023033"/>
    </source>
</evidence>
<dbReference type="AlphaFoldDB" id="A0A3D9UIZ3"/>
<comment type="cofactor">
    <cofactor evidence="1">
        <name>FAD</name>
        <dbReference type="ChEBI" id="CHEBI:57692"/>
    </cofactor>
</comment>
<keyword evidence="6" id="KW-0560">Oxidoreductase</keyword>
<evidence type="ECO:0000313" key="8">
    <source>
        <dbReference type="EMBL" id="REF29267.1"/>
    </source>
</evidence>
<comment type="caution">
    <text evidence="8">The sequence shown here is derived from an EMBL/GenBank/DDBJ whole genome shotgun (WGS) entry which is preliminary data.</text>
</comment>